<evidence type="ECO:0000256" key="2">
    <source>
        <dbReference type="SAM" id="SignalP"/>
    </source>
</evidence>
<keyword evidence="1" id="KW-0812">Transmembrane</keyword>
<organism evidence="3 4">
    <name type="scientific">Grifola frondosa</name>
    <name type="common">Maitake</name>
    <name type="synonym">Polyporus frondosus</name>
    <dbReference type="NCBI Taxonomy" id="5627"/>
    <lineage>
        <taxon>Eukaryota</taxon>
        <taxon>Fungi</taxon>
        <taxon>Dikarya</taxon>
        <taxon>Basidiomycota</taxon>
        <taxon>Agaricomycotina</taxon>
        <taxon>Agaricomycetes</taxon>
        <taxon>Polyporales</taxon>
        <taxon>Grifolaceae</taxon>
        <taxon>Grifola</taxon>
    </lineage>
</organism>
<name>A0A1C7LM12_GRIFR</name>
<keyword evidence="1" id="KW-1133">Transmembrane helix</keyword>
<feature type="transmembrane region" description="Helical" evidence="1">
    <location>
        <begin position="43"/>
        <end position="65"/>
    </location>
</feature>
<evidence type="ECO:0000256" key="1">
    <source>
        <dbReference type="SAM" id="Phobius"/>
    </source>
</evidence>
<evidence type="ECO:0000313" key="4">
    <source>
        <dbReference type="Proteomes" id="UP000092993"/>
    </source>
</evidence>
<dbReference type="AlphaFoldDB" id="A0A1C7LM12"/>
<gene>
    <name evidence="3" type="ORF">A0H81_14271</name>
</gene>
<accession>A0A1C7LM12</accession>
<reference evidence="3 4" key="1">
    <citation type="submission" date="2016-03" db="EMBL/GenBank/DDBJ databases">
        <title>Whole genome sequencing of Grifola frondosa 9006-11.</title>
        <authorList>
            <person name="Min B."/>
            <person name="Park H."/>
            <person name="Kim J.-G."/>
            <person name="Cho H."/>
            <person name="Oh Y.-L."/>
            <person name="Kong W.-S."/>
            <person name="Choi I.-G."/>
        </authorList>
    </citation>
    <scope>NUCLEOTIDE SEQUENCE [LARGE SCALE GENOMIC DNA]</scope>
    <source>
        <strain evidence="3 4">9006-11</strain>
    </source>
</reference>
<proteinExistence type="predicted"/>
<comment type="caution">
    <text evidence="3">The sequence shown here is derived from an EMBL/GenBank/DDBJ whole genome shotgun (WGS) entry which is preliminary data.</text>
</comment>
<evidence type="ECO:0000313" key="3">
    <source>
        <dbReference type="EMBL" id="OBZ65783.1"/>
    </source>
</evidence>
<feature type="signal peptide" evidence="2">
    <location>
        <begin position="1"/>
        <end position="20"/>
    </location>
</feature>
<protein>
    <submittedName>
        <fullName evidence="3">Uncharacterized protein</fullName>
    </submittedName>
</protein>
<keyword evidence="1" id="KW-0472">Membrane</keyword>
<dbReference type="Proteomes" id="UP000092993">
    <property type="component" value="Unassembled WGS sequence"/>
</dbReference>
<dbReference type="EMBL" id="LUGG01000041">
    <property type="protein sequence ID" value="OBZ65783.1"/>
    <property type="molecule type" value="Genomic_DNA"/>
</dbReference>
<keyword evidence="2" id="KW-0732">Signal</keyword>
<feature type="chain" id="PRO_5008888659" evidence="2">
    <location>
        <begin position="21"/>
        <end position="125"/>
    </location>
</feature>
<sequence length="125" mass="13402">MSPRMLPFDLLSLCVVCTFATPHGLITRDAEDGAPDGHMSATWAIVSAVISLLVVVGVATTIFFIKRRQRRQINAVKMRRSSTLTSSSYADVEVDEQAARLNLPNPTTSDCIPTHVGVSVSGSDG</sequence>
<keyword evidence="4" id="KW-1185">Reference proteome</keyword>